<dbReference type="InterPro" id="IPR050397">
    <property type="entry name" value="Env_Response_Regulators"/>
</dbReference>
<dbReference type="InterPro" id="IPR000595">
    <property type="entry name" value="cNMP-bd_dom"/>
</dbReference>
<comment type="caution">
    <text evidence="2">The sequence shown here is derived from an EMBL/GenBank/DDBJ whole genome shotgun (WGS) entry which is preliminary data.</text>
</comment>
<sequence length="158" mass="17864">MINLESLKEHRFFSDLTDGELSIIAKIITPEDFKIGETVFKTSDAGHSLYLIRSGEVKVCLAAPDGDLFTLTILKNGDIFGEMGFIDATPRSATIIAISDVNAFVIEKEAFETLIDDHPRMVHKVLKNIVHTVHSIVRGMNSRYIEMINYMWGRKRFC</sequence>
<dbReference type="Gene3D" id="2.60.120.10">
    <property type="entry name" value="Jelly Rolls"/>
    <property type="match status" value="1"/>
</dbReference>
<protein>
    <recommendedName>
        <fullName evidence="1">Cyclic nucleotide-binding domain-containing protein</fullName>
    </recommendedName>
</protein>
<dbReference type="SUPFAM" id="SSF51206">
    <property type="entry name" value="cAMP-binding domain-like"/>
    <property type="match status" value="1"/>
</dbReference>
<organism evidence="2">
    <name type="scientific">marine sediment metagenome</name>
    <dbReference type="NCBI Taxonomy" id="412755"/>
    <lineage>
        <taxon>unclassified sequences</taxon>
        <taxon>metagenomes</taxon>
        <taxon>ecological metagenomes</taxon>
    </lineage>
</organism>
<reference evidence="2" key="1">
    <citation type="journal article" date="2015" name="Nature">
        <title>Complex archaea that bridge the gap between prokaryotes and eukaryotes.</title>
        <authorList>
            <person name="Spang A."/>
            <person name="Saw J.H."/>
            <person name="Jorgensen S.L."/>
            <person name="Zaremba-Niedzwiedzka K."/>
            <person name="Martijn J."/>
            <person name="Lind A.E."/>
            <person name="van Eijk R."/>
            <person name="Schleper C."/>
            <person name="Guy L."/>
            <person name="Ettema T.J."/>
        </authorList>
    </citation>
    <scope>NUCLEOTIDE SEQUENCE</scope>
</reference>
<dbReference type="InterPro" id="IPR014710">
    <property type="entry name" value="RmlC-like_jellyroll"/>
</dbReference>
<evidence type="ECO:0000313" key="2">
    <source>
        <dbReference type="EMBL" id="KKL76726.1"/>
    </source>
</evidence>
<dbReference type="PRINTS" id="PR00103">
    <property type="entry name" value="CAMPKINASE"/>
</dbReference>
<dbReference type="CDD" id="cd00038">
    <property type="entry name" value="CAP_ED"/>
    <property type="match status" value="1"/>
</dbReference>
<dbReference type="PANTHER" id="PTHR24567">
    <property type="entry name" value="CRP FAMILY TRANSCRIPTIONAL REGULATORY PROTEIN"/>
    <property type="match status" value="1"/>
</dbReference>
<name>A0A0F9FE57_9ZZZZ</name>
<accession>A0A0F9FE57</accession>
<dbReference type="GO" id="GO:0003700">
    <property type="term" value="F:DNA-binding transcription factor activity"/>
    <property type="evidence" value="ECO:0007669"/>
    <property type="project" value="TreeGrafter"/>
</dbReference>
<dbReference type="Pfam" id="PF00027">
    <property type="entry name" value="cNMP_binding"/>
    <property type="match status" value="1"/>
</dbReference>
<dbReference type="InterPro" id="IPR018490">
    <property type="entry name" value="cNMP-bd_dom_sf"/>
</dbReference>
<dbReference type="PANTHER" id="PTHR24567:SF74">
    <property type="entry name" value="HTH-TYPE TRANSCRIPTIONAL REGULATOR ARCR"/>
    <property type="match status" value="1"/>
</dbReference>
<feature type="domain" description="Cyclic nucleotide-binding" evidence="1">
    <location>
        <begin position="12"/>
        <end position="132"/>
    </location>
</feature>
<evidence type="ECO:0000259" key="1">
    <source>
        <dbReference type="PROSITE" id="PS50042"/>
    </source>
</evidence>
<dbReference type="SMART" id="SM00100">
    <property type="entry name" value="cNMP"/>
    <property type="match status" value="1"/>
</dbReference>
<dbReference type="EMBL" id="LAZR01023958">
    <property type="protein sequence ID" value="KKL76726.1"/>
    <property type="molecule type" value="Genomic_DNA"/>
</dbReference>
<dbReference type="GO" id="GO:0005829">
    <property type="term" value="C:cytosol"/>
    <property type="evidence" value="ECO:0007669"/>
    <property type="project" value="TreeGrafter"/>
</dbReference>
<dbReference type="AlphaFoldDB" id="A0A0F9FE57"/>
<proteinExistence type="predicted"/>
<dbReference type="PROSITE" id="PS50042">
    <property type="entry name" value="CNMP_BINDING_3"/>
    <property type="match status" value="1"/>
</dbReference>
<gene>
    <name evidence="2" type="ORF">LCGC14_2042010</name>
</gene>